<dbReference type="InterPro" id="IPR010730">
    <property type="entry name" value="HET"/>
</dbReference>
<dbReference type="InterPro" id="IPR052895">
    <property type="entry name" value="HetReg/Transcr_Mod"/>
</dbReference>
<evidence type="ECO:0000256" key="1">
    <source>
        <dbReference type="SAM" id="MobiDB-lite"/>
    </source>
</evidence>
<protein>
    <submittedName>
        <fullName evidence="3">Heterokaryon incompatibility protein-domain-containing protein</fullName>
    </submittedName>
</protein>
<dbReference type="Pfam" id="PF06985">
    <property type="entry name" value="HET"/>
    <property type="match status" value="1"/>
</dbReference>
<dbReference type="EMBL" id="ML977337">
    <property type="protein sequence ID" value="KAF2110589.1"/>
    <property type="molecule type" value="Genomic_DNA"/>
</dbReference>
<evidence type="ECO:0000313" key="3">
    <source>
        <dbReference type="EMBL" id="KAF2110589.1"/>
    </source>
</evidence>
<feature type="domain" description="Heterokaryon incompatibility" evidence="2">
    <location>
        <begin position="107"/>
        <end position="269"/>
    </location>
</feature>
<keyword evidence="4" id="KW-1185">Reference proteome</keyword>
<proteinExistence type="predicted"/>
<dbReference type="OrthoDB" id="270167at2759"/>
<evidence type="ECO:0000313" key="4">
    <source>
        <dbReference type="Proteomes" id="UP000799770"/>
    </source>
</evidence>
<sequence>MYMANPPSFNDSTRAGQCEFIDVEEDEVDTSNLQAHIVGPEATQSLLLDRHPWTPPEPPLDPEALLSDLTQLAPSVAKSVTIKNRDADELVLRLIYNTDVVQDESSYIAMSYCWKKVNREMSRKIVSPTGDLPFGWVRTVEQFPLPTSKAMFEAVLRERSSEQEGLWFDQACINQEDEEEKATTIGAIDSIYRNARTVVVALDDIAADEHEESFFRQYIEQYSSSDQPSNQQPSLGLKPPMVLRHRPMRTFIERILSSIWFERAWCAHEMRMGRNYVFIVPCVSDEDDEVFTFIRFAGSFFLHLLSLAGEAPHAFPGSQGQISSLHQLLARKIMIEEQFAIQARNSGVQLSPNLELPNQYIPSIAEIFRQKAGGNPRLPEYLRRLDANRDRVSIALSYAGLPLALRPASPLQRPNIEDECLRQLLLICLAARDAVALCTTGTPLQLHDGSISWICRPTSLDVLPSTQPLPRFSSKTSAISQASDGRAEYVQLDLVFLDLPHRTQPNPYFPIYVQRARLFIDLCIQHRIQSLTTWTSWQAPGHPRAPPMKNMFVQTLACAFQCGPGWFFDVSNRLLQPEQQLGIQAIEILLHPQLDIQNFIITPDGQRALSLLLAFLCTLITNGIPWASGASERTCGPMVVSLSHTSHTSRAIIFAPFEHSKTLLVAVPDAVKAPEYASLARGWILTPFREFTGSPSGTTVKWTLVGKSVVFGDKGFDGSLGGGQGGEGRGHMVFGPTGLRSPMSV</sequence>
<evidence type="ECO:0000259" key="2">
    <source>
        <dbReference type="Pfam" id="PF06985"/>
    </source>
</evidence>
<dbReference type="Proteomes" id="UP000799770">
    <property type="component" value="Unassembled WGS sequence"/>
</dbReference>
<dbReference type="PANTHER" id="PTHR24148">
    <property type="entry name" value="ANKYRIN REPEAT DOMAIN-CONTAINING PROTEIN 39 HOMOLOG-RELATED"/>
    <property type="match status" value="1"/>
</dbReference>
<name>A0A6A5YTR9_9PLEO</name>
<reference evidence="3" key="1">
    <citation type="journal article" date="2020" name="Stud. Mycol.">
        <title>101 Dothideomycetes genomes: a test case for predicting lifestyles and emergence of pathogens.</title>
        <authorList>
            <person name="Haridas S."/>
            <person name="Albert R."/>
            <person name="Binder M."/>
            <person name="Bloem J."/>
            <person name="Labutti K."/>
            <person name="Salamov A."/>
            <person name="Andreopoulos B."/>
            <person name="Baker S."/>
            <person name="Barry K."/>
            <person name="Bills G."/>
            <person name="Bluhm B."/>
            <person name="Cannon C."/>
            <person name="Castanera R."/>
            <person name="Culley D."/>
            <person name="Daum C."/>
            <person name="Ezra D."/>
            <person name="Gonzalez J."/>
            <person name="Henrissat B."/>
            <person name="Kuo A."/>
            <person name="Liang C."/>
            <person name="Lipzen A."/>
            <person name="Lutzoni F."/>
            <person name="Magnuson J."/>
            <person name="Mondo S."/>
            <person name="Nolan M."/>
            <person name="Ohm R."/>
            <person name="Pangilinan J."/>
            <person name="Park H.-J."/>
            <person name="Ramirez L."/>
            <person name="Alfaro M."/>
            <person name="Sun H."/>
            <person name="Tritt A."/>
            <person name="Yoshinaga Y."/>
            <person name="Zwiers L.-H."/>
            <person name="Turgeon B."/>
            <person name="Goodwin S."/>
            <person name="Spatafora J."/>
            <person name="Crous P."/>
            <person name="Grigoriev I."/>
        </authorList>
    </citation>
    <scope>NUCLEOTIDE SEQUENCE</scope>
    <source>
        <strain evidence="3">CBS 627.86</strain>
    </source>
</reference>
<organism evidence="3 4">
    <name type="scientific">Lophiotrema nucula</name>
    <dbReference type="NCBI Taxonomy" id="690887"/>
    <lineage>
        <taxon>Eukaryota</taxon>
        <taxon>Fungi</taxon>
        <taxon>Dikarya</taxon>
        <taxon>Ascomycota</taxon>
        <taxon>Pezizomycotina</taxon>
        <taxon>Dothideomycetes</taxon>
        <taxon>Pleosporomycetidae</taxon>
        <taxon>Pleosporales</taxon>
        <taxon>Lophiotremataceae</taxon>
        <taxon>Lophiotrema</taxon>
    </lineage>
</organism>
<feature type="region of interest" description="Disordered" evidence="1">
    <location>
        <begin position="720"/>
        <end position="745"/>
    </location>
</feature>
<gene>
    <name evidence="3" type="ORF">BDV96DRAFT_195789</name>
</gene>
<accession>A0A6A5YTR9</accession>
<dbReference type="PANTHER" id="PTHR24148:SF82">
    <property type="entry name" value="HETEROKARYON INCOMPATIBILITY DOMAIN-CONTAINING PROTEIN"/>
    <property type="match status" value="1"/>
</dbReference>
<dbReference type="AlphaFoldDB" id="A0A6A5YTR9"/>